<dbReference type="AlphaFoldDB" id="A0A0U1D211"/>
<comment type="function">
    <text evidence="8">Catalyzes the hydrolysis of complex carboxylic polyesters found in the cell wall of plants. Degrades cutin, a macromolecule that forms the structure of the plant cuticle.</text>
</comment>
<dbReference type="InterPro" id="IPR043580">
    <property type="entry name" value="CUTINASE_1"/>
</dbReference>
<keyword evidence="3 8" id="KW-0719">Serine esterase</keyword>
<feature type="chain" id="PRO_5006521429" description="Cutinase" evidence="8">
    <location>
        <begin position="31"/>
        <end position="271"/>
    </location>
</feature>
<dbReference type="EC" id="3.1.1.-" evidence="8"/>
<dbReference type="Proteomes" id="UP000182227">
    <property type="component" value="Unassembled WGS sequence"/>
</dbReference>
<evidence type="ECO:0000313" key="10">
    <source>
        <dbReference type="EMBL" id="CQD06578.1"/>
    </source>
</evidence>
<evidence type="ECO:0000256" key="6">
    <source>
        <dbReference type="ARBA" id="ARBA00022801"/>
    </source>
</evidence>
<dbReference type="InterPro" id="IPR029058">
    <property type="entry name" value="AB_hydrolase_fold"/>
</dbReference>
<dbReference type="SMART" id="SM01110">
    <property type="entry name" value="Cutinase"/>
    <property type="match status" value="1"/>
</dbReference>
<evidence type="ECO:0000256" key="4">
    <source>
        <dbReference type="ARBA" id="ARBA00022525"/>
    </source>
</evidence>
<evidence type="ECO:0000313" key="11">
    <source>
        <dbReference type="Proteomes" id="UP000182227"/>
    </source>
</evidence>
<comment type="subcellular location">
    <subcellularLocation>
        <location evidence="1 8">Secreted</location>
    </subcellularLocation>
</comment>
<keyword evidence="5 8" id="KW-0732">Signal</keyword>
<feature type="compositionally biased region" description="Basic residues" evidence="9">
    <location>
        <begin position="169"/>
        <end position="180"/>
    </location>
</feature>
<dbReference type="SUPFAM" id="SSF53474">
    <property type="entry name" value="alpha/beta-Hydrolases"/>
    <property type="match status" value="1"/>
</dbReference>
<comment type="similarity">
    <text evidence="2 8">Belongs to the cutinase family.</text>
</comment>
<reference evidence="10 11" key="1">
    <citation type="submission" date="2015-03" db="EMBL/GenBank/DDBJ databases">
        <authorList>
            <person name="Murphy D."/>
        </authorList>
    </citation>
    <scope>NUCLEOTIDE SEQUENCE [LARGE SCALE GENOMIC DNA]</scope>
    <source>
        <strain evidence="10 11">D16</strain>
    </source>
</reference>
<feature type="signal peptide" evidence="8">
    <location>
        <begin position="1"/>
        <end position="30"/>
    </location>
</feature>
<dbReference type="GO" id="GO:0005576">
    <property type="term" value="C:extracellular region"/>
    <property type="evidence" value="ECO:0007669"/>
    <property type="project" value="UniProtKB-SubCell"/>
</dbReference>
<dbReference type="PANTHER" id="PTHR33630">
    <property type="entry name" value="CUTINASE RV1984C-RELATED-RELATED"/>
    <property type="match status" value="1"/>
</dbReference>
<evidence type="ECO:0000256" key="2">
    <source>
        <dbReference type="ARBA" id="ARBA00007534"/>
    </source>
</evidence>
<evidence type="ECO:0000256" key="9">
    <source>
        <dbReference type="SAM" id="MobiDB-lite"/>
    </source>
</evidence>
<dbReference type="Gene3D" id="3.40.50.1820">
    <property type="entry name" value="alpha/beta hydrolase"/>
    <property type="match status" value="1"/>
</dbReference>
<dbReference type="InterPro" id="IPR000675">
    <property type="entry name" value="Cutinase/axe"/>
</dbReference>
<keyword evidence="6 8" id="KW-0378">Hydrolase</keyword>
<dbReference type="EMBL" id="CTEF01000001">
    <property type="protein sequence ID" value="CQD06578.1"/>
    <property type="molecule type" value="Genomic_DNA"/>
</dbReference>
<evidence type="ECO:0000256" key="7">
    <source>
        <dbReference type="ARBA" id="ARBA00023157"/>
    </source>
</evidence>
<keyword evidence="4 8" id="KW-0964">Secreted</keyword>
<protein>
    <recommendedName>
        <fullName evidence="8">Cutinase</fullName>
        <ecNumber evidence="8">3.1.1.-</ecNumber>
    </recommendedName>
</protein>
<gene>
    <name evidence="10" type="ORF">BN970_01220</name>
</gene>
<evidence type="ECO:0000256" key="1">
    <source>
        <dbReference type="ARBA" id="ARBA00004613"/>
    </source>
</evidence>
<feature type="region of interest" description="Disordered" evidence="9">
    <location>
        <begin position="169"/>
        <end position="192"/>
    </location>
</feature>
<accession>A0A0U1D211</accession>
<proteinExistence type="inferred from homology"/>
<evidence type="ECO:0000256" key="3">
    <source>
        <dbReference type="ARBA" id="ARBA00022487"/>
    </source>
</evidence>
<name>A0A0U1D211_9MYCO</name>
<organism evidence="10 11">
    <name type="scientific">Mycolicibacterium conceptionense</name>
    <dbReference type="NCBI Taxonomy" id="451644"/>
    <lineage>
        <taxon>Bacteria</taxon>
        <taxon>Bacillati</taxon>
        <taxon>Actinomycetota</taxon>
        <taxon>Actinomycetes</taxon>
        <taxon>Mycobacteriales</taxon>
        <taxon>Mycobacteriaceae</taxon>
        <taxon>Mycolicibacterium</taxon>
    </lineage>
</organism>
<evidence type="ECO:0000256" key="8">
    <source>
        <dbReference type="RuleBase" id="RU361263"/>
    </source>
</evidence>
<dbReference type="GO" id="GO:0052689">
    <property type="term" value="F:carboxylic ester hydrolase activity"/>
    <property type="evidence" value="ECO:0007669"/>
    <property type="project" value="UniProtKB-KW"/>
</dbReference>
<dbReference type="Pfam" id="PF01083">
    <property type="entry name" value="Cutinase"/>
    <property type="match status" value="1"/>
</dbReference>
<sequence length="271" mass="26991" precursor="true">MSPVSLLRKSARVAAIVSTLVSAAFPLALAAPAAAAPCSDIEVIFARGTNDAPDLGRPGQAFADALRSQVGGRTVSTYGVNYPASYDFLAAADGATDAANRIATLASTCPSTRVVLGGYSQGAAVVDMLAGIPPLATGRGDRFGTAAGGRAGAADVDLPVHPASCSVATRRRPSGGHAGRHPAPGQPVGEIGSAPPLAAELVPQIAAVVAFGNPSAKFGIPLTSSVFGGKAIDLCKDGDPICSRGRNPFAHSDYVTSGMADQAANFVAGIV</sequence>
<keyword evidence="7" id="KW-1015">Disulfide bond</keyword>
<dbReference type="PANTHER" id="PTHR33630:SF9">
    <property type="entry name" value="CUTINASE 4"/>
    <property type="match status" value="1"/>
</dbReference>
<evidence type="ECO:0000256" key="5">
    <source>
        <dbReference type="ARBA" id="ARBA00022729"/>
    </source>
</evidence>
<dbReference type="PROSITE" id="PS00155">
    <property type="entry name" value="CUTINASE_1"/>
    <property type="match status" value="1"/>
</dbReference>